<evidence type="ECO:0000256" key="1">
    <source>
        <dbReference type="SAM" id="MobiDB-lite"/>
    </source>
</evidence>
<accession>A0A0P0WXB0</accession>
<organism evidence="2 3">
    <name type="scientific">Oryza sativa subsp. japonica</name>
    <name type="common">Rice</name>
    <dbReference type="NCBI Taxonomy" id="39947"/>
    <lineage>
        <taxon>Eukaryota</taxon>
        <taxon>Viridiplantae</taxon>
        <taxon>Streptophyta</taxon>
        <taxon>Embryophyta</taxon>
        <taxon>Tracheophyta</taxon>
        <taxon>Spermatophyta</taxon>
        <taxon>Magnoliopsida</taxon>
        <taxon>Liliopsida</taxon>
        <taxon>Poales</taxon>
        <taxon>Poaceae</taxon>
        <taxon>BOP clade</taxon>
        <taxon>Oryzoideae</taxon>
        <taxon>Oryzeae</taxon>
        <taxon>Oryzinae</taxon>
        <taxon>Oryza</taxon>
        <taxon>Oryza sativa</taxon>
    </lineage>
</organism>
<proteinExistence type="predicted"/>
<reference evidence="2 3" key="2">
    <citation type="journal article" date="2013" name="Plant Cell Physiol.">
        <title>Rice Annotation Project Database (RAP-DB): an integrative and interactive database for rice genomics.</title>
        <authorList>
            <person name="Sakai H."/>
            <person name="Lee S.S."/>
            <person name="Tanaka T."/>
            <person name="Numa H."/>
            <person name="Kim J."/>
            <person name="Kawahara Y."/>
            <person name="Wakimoto H."/>
            <person name="Yang C.C."/>
            <person name="Iwamoto M."/>
            <person name="Abe T."/>
            <person name="Yamada Y."/>
            <person name="Muto A."/>
            <person name="Inokuchi H."/>
            <person name="Ikemura T."/>
            <person name="Matsumoto T."/>
            <person name="Sasaki T."/>
            <person name="Itoh T."/>
        </authorList>
    </citation>
    <scope>NUCLEOTIDE SEQUENCE [LARGE SCALE GENOMIC DNA]</scope>
    <source>
        <strain evidence="3">cv. Nipponbare</strain>
    </source>
</reference>
<name>A0A0P0WXB0_ORYSJ</name>
<gene>
    <name evidence="2" type="ordered locus">Os06g0525400</name>
    <name evidence="2" type="ORF">OSNPB_060525400</name>
</gene>
<feature type="region of interest" description="Disordered" evidence="1">
    <location>
        <begin position="1"/>
        <end position="21"/>
    </location>
</feature>
<sequence length="154" mass="16304">MEGSVDEPASNCGSGGSTDEAEVFPGRWCSWSVESNRSWSSFDLCGGGGRVRPCERGLVLHGHTLSWKRGGSGLSGCYWWEPWMGGGRARGSHGLGAAGLATGGTYEVGDGLGGLGHRRRCLLSSAYTIHESRGLVRRGRRDLDVEGPHDGLIS</sequence>
<dbReference type="Proteomes" id="UP000059680">
    <property type="component" value="Chromosome 6"/>
</dbReference>
<reference evidence="2 3" key="3">
    <citation type="journal article" date="2013" name="Rice">
        <title>Improvement of the Oryza sativa Nipponbare reference genome using next generation sequence and optical map data.</title>
        <authorList>
            <person name="Kawahara Y."/>
            <person name="de la Bastide M."/>
            <person name="Hamilton J.P."/>
            <person name="Kanamori H."/>
            <person name="McCombie W.R."/>
            <person name="Ouyang S."/>
            <person name="Schwartz D.C."/>
            <person name="Tanaka T."/>
            <person name="Wu J."/>
            <person name="Zhou S."/>
            <person name="Childs K.L."/>
            <person name="Davidson R.M."/>
            <person name="Lin H."/>
            <person name="Quesada-Ocampo L."/>
            <person name="Vaillancourt B."/>
            <person name="Sakai H."/>
            <person name="Lee S.S."/>
            <person name="Kim J."/>
            <person name="Numa H."/>
            <person name="Itoh T."/>
            <person name="Buell C.R."/>
            <person name="Matsumoto T."/>
        </authorList>
    </citation>
    <scope>NUCLEOTIDE SEQUENCE [LARGE SCALE GENOMIC DNA]</scope>
    <source>
        <strain evidence="3">cv. Nipponbare</strain>
    </source>
</reference>
<dbReference type="PaxDb" id="39947-A0A0P0WXB0"/>
<dbReference type="EMBL" id="AP014962">
    <property type="protein sequence ID" value="BAS98030.1"/>
    <property type="molecule type" value="Genomic_DNA"/>
</dbReference>
<dbReference type="AlphaFoldDB" id="A0A0P0WXB0"/>
<dbReference type="InParanoid" id="A0A0P0WXB0"/>
<evidence type="ECO:0000313" key="3">
    <source>
        <dbReference type="Proteomes" id="UP000059680"/>
    </source>
</evidence>
<reference evidence="3" key="1">
    <citation type="journal article" date="2005" name="Nature">
        <title>The map-based sequence of the rice genome.</title>
        <authorList>
            <consortium name="International rice genome sequencing project (IRGSP)"/>
            <person name="Matsumoto T."/>
            <person name="Wu J."/>
            <person name="Kanamori H."/>
            <person name="Katayose Y."/>
            <person name="Fujisawa M."/>
            <person name="Namiki N."/>
            <person name="Mizuno H."/>
            <person name="Yamamoto K."/>
            <person name="Antonio B.A."/>
            <person name="Baba T."/>
            <person name="Sakata K."/>
            <person name="Nagamura Y."/>
            <person name="Aoki H."/>
            <person name="Arikawa K."/>
            <person name="Arita K."/>
            <person name="Bito T."/>
            <person name="Chiden Y."/>
            <person name="Fujitsuka N."/>
            <person name="Fukunaka R."/>
            <person name="Hamada M."/>
            <person name="Harada C."/>
            <person name="Hayashi A."/>
            <person name="Hijishita S."/>
            <person name="Honda M."/>
            <person name="Hosokawa S."/>
            <person name="Ichikawa Y."/>
            <person name="Idonuma A."/>
            <person name="Iijima M."/>
            <person name="Ikeda M."/>
            <person name="Ikeno M."/>
            <person name="Ito K."/>
            <person name="Ito S."/>
            <person name="Ito T."/>
            <person name="Ito Y."/>
            <person name="Ito Y."/>
            <person name="Iwabuchi A."/>
            <person name="Kamiya K."/>
            <person name="Karasawa W."/>
            <person name="Kurita K."/>
            <person name="Katagiri S."/>
            <person name="Kikuta A."/>
            <person name="Kobayashi H."/>
            <person name="Kobayashi N."/>
            <person name="Machita K."/>
            <person name="Maehara T."/>
            <person name="Masukawa M."/>
            <person name="Mizubayashi T."/>
            <person name="Mukai Y."/>
            <person name="Nagasaki H."/>
            <person name="Nagata Y."/>
            <person name="Naito S."/>
            <person name="Nakashima M."/>
            <person name="Nakama Y."/>
            <person name="Nakamichi Y."/>
            <person name="Nakamura M."/>
            <person name="Meguro A."/>
            <person name="Negishi M."/>
            <person name="Ohta I."/>
            <person name="Ohta T."/>
            <person name="Okamoto M."/>
            <person name="Ono N."/>
            <person name="Saji S."/>
            <person name="Sakaguchi M."/>
            <person name="Sakai K."/>
            <person name="Shibata M."/>
            <person name="Shimokawa T."/>
            <person name="Song J."/>
            <person name="Takazaki Y."/>
            <person name="Terasawa K."/>
            <person name="Tsugane M."/>
            <person name="Tsuji K."/>
            <person name="Ueda S."/>
            <person name="Waki K."/>
            <person name="Yamagata H."/>
            <person name="Yamamoto M."/>
            <person name="Yamamoto S."/>
            <person name="Yamane H."/>
            <person name="Yoshiki S."/>
            <person name="Yoshihara R."/>
            <person name="Yukawa K."/>
            <person name="Zhong H."/>
            <person name="Yano M."/>
            <person name="Yuan Q."/>
            <person name="Ouyang S."/>
            <person name="Liu J."/>
            <person name="Jones K.M."/>
            <person name="Gansberger K."/>
            <person name="Moffat K."/>
            <person name="Hill J."/>
            <person name="Bera J."/>
            <person name="Fadrosh D."/>
            <person name="Jin S."/>
            <person name="Johri S."/>
            <person name="Kim M."/>
            <person name="Overton L."/>
            <person name="Reardon M."/>
            <person name="Tsitrin T."/>
            <person name="Vuong H."/>
            <person name="Weaver B."/>
            <person name="Ciecko A."/>
            <person name="Tallon L."/>
            <person name="Jackson J."/>
            <person name="Pai G."/>
            <person name="Aken S.V."/>
            <person name="Utterback T."/>
            <person name="Reidmuller S."/>
            <person name="Feldblyum T."/>
            <person name="Hsiao J."/>
            <person name="Zismann V."/>
            <person name="Iobst S."/>
            <person name="de Vazeille A.R."/>
            <person name="Buell C.R."/>
            <person name="Ying K."/>
            <person name="Li Y."/>
            <person name="Lu T."/>
            <person name="Huang Y."/>
            <person name="Zhao Q."/>
            <person name="Feng Q."/>
            <person name="Zhang L."/>
            <person name="Zhu J."/>
            <person name="Weng Q."/>
            <person name="Mu J."/>
            <person name="Lu Y."/>
            <person name="Fan D."/>
            <person name="Liu Y."/>
            <person name="Guan J."/>
            <person name="Zhang Y."/>
            <person name="Yu S."/>
            <person name="Liu X."/>
            <person name="Zhang Y."/>
            <person name="Hong G."/>
            <person name="Han B."/>
            <person name="Choisne N."/>
            <person name="Demange N."/>
            <person name="Orjeda G."/>
            <person name="Samain S."/>
            <person name="Cattolico L."/>
            <person name="Pelletier E."/>
            <person name="Couloux A."/>
            <person name="Segurens B."/>
            <person name="Wincker P."/>
            <person name="D'Hont A."/>
            <person name="Scarpelli C."/>
            <person name="Weissenbach J."/>
            <person name="Salanoubat M."/>
            <person name="Quetier F."/>
            <person name="Yu Y."/>
            <person name="Kim H.R."/>
            <person name="Rambo T."/>
            <person name="Currie J."/>
            <person name="Collura K."/>
            <person name="Luo M."/>
            <person name="Yang T."/>
            <person name="Ammiraju J.S.S."/>
            <person name="Engler F."/>
            <person name="Soderlund C."/>
            <person name="Wing R.A."/>
            <person name="Palmer L.E."/>
            <person name="de la Bastide M."/>
            <person name="Spiegel L."/>
            <person name="Nascimento L."/>
            <person name="Zutavern T."/>
            <person name="O'Shaughnessy A."/>
            <person name="Dike S."/>
            <person name="Dedhia N."/>
            <person name="Preston R."/>
            <person name="Balija V."/>
            <person name="McCombie W.R."/>
            <person name="Chow T."/>
            <person name="Chen H."/>
            <person name="Chung M."/>
            <person name="Chen C."/>
            <person name="Shaw J."/>
            <person name="Wu H."/>
            <person name="Hsiao K."/>
            <person name="Chao Y."/>
            <person name="Chu M."/>
            <person name="Cheng C."/>
            <person name="Hour A."/>
            <person name="Lee P."/>
            <person name="Lin S."/>
            <person name="Lin Y."/>
            <person name="Liou J."/>
            <person name="Liu S."/>
            <person name="Hsing Y."/>
            <person name="Raghuvanshi S."/>
            <person name="Mohanty A."/>
            <person name="Bharti A.K."/>
            <person name="Gaur A."/>
            <person name="Gupta V."/>
            <person name="Kumar D."/>
            <person name="Ravi V."/>
            <person name="Vij S."/>
            <person name="Kapur A."/>
            <person name="Khurana P."/>
            <person name="Khurana P."/>
            <person name="Khurana J.P."/>
            <person name="Tyagi A.K."/>
            <person name="Gaikwad K."/>
            <person name="Singh A."/>
            <person name="Dalal V."/>
            <person name="Srivastava S."/>
            <person name="Dixit A."/>
            <person name="Pal A.K."/>
            <person name="Ghazi I.A."/>
            <person name="Yadav M."/>
            <person name="Pandit A."/>
            <person name="Bhargava A."/>
            <person name="Sureshbabu K."/>
            <person name="Batra K."/>
            <person name="Sharma T.R."/>
            <person name="Mohapatra T."/>
            <person name="Singh N.K."/>
            <person name="Messing J."/>
            <person name="Nelson A.B."/>
            <person name="Fuks G."/>
            <person name="Kavchok S."/>
            <person name="Keizer G."/>
            <person name="Linton E."/>
            <person name="Llaca V."/>
            <person name="Song R."/>
            <person name="Tanyolac B."/>
            <person name="Young S."/>
            <person name="Ho-Il K."/>
            <person name="Hahn J.H."/>
            <person name="Sangsakoo G."/>
            <person name="Vanavichit A."/>
            <person name="de Mattos Luiz.A.T."/>
            <person name="Zimmer P.D."/>
            <person name="Malone G."/>
            <person name="Dellagostin O."/>
            <person name="de Oliveira A.C."/>
            <person name="Bevan M."/>
            <person name="Bancroft I."/>
            <person name="Minx P."/>
            <person name="Cordum H."/>
            <person name="Wilson R."/>
            <person name="Cheng Z."/>
            <person name="Jin W."/>
            <person name="Jiang J."/>
            <person name="Leong S.A."/>
            <person name="Iwama H."/>
            <person name="Gojobori T."/>
            <person name="Itoh T."/>
            <person name="Niimura Y."/>
            <person name="Fujii Y."/>
            <person name="Habara T."/>
            <person name="Sakai H."/>
            <person name="Sato Y."/>
            <person name="Wilson G."/>
            <person name="Kumar K."/>
            <person name="McCouch S."/>
            <person name="Juretic N."/>
            <person name="Hoen D."/>
            <person name="Wright S."/>
            <person name="Bruskiewich R."/>
            <person name="Bureau T."/>
            <person name="Miyao A."/>
            <person name="Hirochika H."/>
            <person name="Nishikawa T."/>
            <person name="Kadowaki K."/>
            <person name="Sugiura M."/>
            <person name="Burr B."/>
            <person name="Sasaki T."/>
        </authorList>
    </citation>
    <scope>NUCLEOTIDE SEQUENCE [LARGE SCALE GENOMIC DNA]</scope>
    <source>
        <strain evidence="3">cv. Nipponbare</strain>
    </source>
</reference>
<keyword evidence="3" id="KW-1185">Reference proteome</keyword>
<protein>
    <submittedName>
        <fullName evidence="2">Os06g0525400 protein</fullName>
    </submittedName>
</protein>
<evidence type="ECO:0000313" key="2">
    <source>
        <dbReference type="EMBL" id="BAS98030.1"/>
    </source>
</evidence>